<gene>
    <name evidence="1" type="ORF">FE784_20580</name>
</gene>
<evidence type="ECO:0000313" key="2">
    <source>
        <dbReference type="Proteomes" id="UP000307943"/>
    </source>
</evidence>
<dbReference type="Pfam" id="PF14907">
    <property type="entry name" value="NTP_transf_5"/>
    <property type="match status" value="1"/>
</dbReference>
<name>A0A5C4T7K2_9BACL</name>
<keyword evidence="2" id="KW-1185">Reference proteome</keyword>
<protein>
    <submittedName>
        <fullName evidence="1">Nucleotidyltransferase family protein</fullName>
    </submittedName>
</protein>
<reference evidence="1 2" key="1">
    <citation type="submission" date="2019-05" db="EMBL/GenBank/DDBJ databases">
        <title>We sequenced the genome of Paenibacillus hemerocallicola KCTC 33185 for further insight into its adaptation and study the phylogeny of Paenibacillus.</title>
        <authorList>
            <person name="Narsing Rao M.P."/>
        </authorList>
    </citation>
    <scope>NUCLEOTIDE SEQUENCE [LARGE SCALE GENOMIC DNA]</scope>
    <source>
        <strain evidence="1 2">KCTC 33185</strain>
    </source>
</reference>
<keyword evidence="1" id="KW-0808">Transferase</keyword>
<dbReference type="OrthoDB" id="1737003at2"/>
<evidence type="ECO:0000313" key="1">
    <source>
        <dbReference type="EMBL" id="TNJ64367.1"/>
    </source>
</evidence>
<comment type="caution">
    <text evidence="1">The sequence shown here is derived from an EMBL/GenBank/DDBJ whole genome shotgun (WGS) entry which is preliminary data.</text>
</comment>
<accession>A0A5C4T7K2</accession>
<proteinExistence type="predicted"/>
<dbReference type="Proteomes" id="UP000307943">
    <property type="component" value="Unassembled WGS sequence"/>
</dbReference>
<dbReference type="GO" id="GO:0016740">
    <property type="term" value="F:transferase activity"/>
    <property type="evidence" value="ECO:0007669"/>
    <property type="project" value="UniProtKB-KW"/>
</dbReference>
<sequence length="387" mass="45991">MEIELALEERLILKLIKLDMTDEEVEECRRLMSEGAVDWGRMIHLAVMHKVTMIMYRNVIEKNIFNVEGKWKNILNTYLAGNRIRNEMIYRHIYPVLSELSEIDVTCILLKGALLNHTLYDDFGLRHSNDVDLLVSEDALTVTEKIFEKHGFIQGQINWETRKLEPATRKQKAFQRMSTHELMPFILEKNESFCKFVEVDVHFDIFSRAKRMRANFPIAELFKSAKKITINGNIECYSLKPEYNLMQLASHLYQDATMIQSISRGKDIELIKFVDLNEFIRRNIHEINWGVFAEQLVEFRINPIVYYAIYYTEQIFGELVPRSFMNSICPPDQEYLNMFAFEEEHQHVWQQPFFERMFNFDRKEALKDIKKDESLKYISILKELKAK</sequence>
<dbReference type="InterPro" id="IPR039498">
    <property type="entry name" value="NTP_transf_5"/>
</dbReference>
<organism evidence="1 2">
    <name type="scientific">Paenibacillus hemerocallicola</name>
    <dbReference type="NCBI Taxonomy" id="1172614"/>
    <lineage>
        <taxon>Bacteria</taxon>
        <taxon>Bacillati</taxon>
        <taxon>Bacillota</taxon>
        <taxon>Bacilli</taxon>
        <taxon>Bacillales</taxon>
        <taxon>Paenibacillaceae</taxon>
        <taxon>Paenibacillus</taxon>
    </lineage>
</organism>
<dbReference type="EMBL" id="VDCQ01000030">
    <property type="protein sequence ID" value="TNJ64367.1"/>
    <property type="molecule type" value="Genomic_DNA"/>
</dbReference>
<dbReference type="AlphaFoldDB" id="A0A5C4T7K2"/>
<dbReference type="RefSeq" id="WP_139604113.1">
    <property type="nucleotide sequence ID" value="NZ_VDCQ01000030.1"/>
</dbReference>